<feature type="domain" description="Cell envelope-related transcriptional attenuator" evidence="3">
    <location>
        <begin position="56"/>
        <end position="198"/>
    </location>
</feature>
<comment type="caution">
    <text evidence="4">The sequence shown here is derived from an EMBL/GenBank/DDBJ whole genome shotgun (WGS) entry which is preliminary data.</text>
</comment>
<dbReference type="PANTHER" id="PTHR33392:SF6">
    <property type="entry name" value="POLYISOPRENYL-TEICHOIC ACID--PEPTIDOGLYCAN TEICHOIC ACID TRANSFERASE TAGU"/>
    <property type="match status" value="1"/>
</dbReference>
<comment type="similarity">
    <text evidence="1">Belongs to the LytR/CpsA/Psr (LCP) family.</text>
</comment>
<proteinExistence type="inferred from homology"/>
<reference evidence="5" key="1">
    <citation type="submission" date="2016-07" db="EMBL/GenBank/DDBJ databases">
        <authorList>
            <person name="Florea S."/>
            <person name="Webb J.S."/>
            <person name="Jaromczyk J."/>
            <person name="Schardl C.L."/>
        </authorList>
    </citation>
    <scope>NUCLEOTIDE SEQUENCE [LARGE SCALE GENOMIC DNA]</scope>
    <source>
        <strain evidence="5">IPBSL-7</strain>
    </source>
</reference>
<dbReference type="NCBIfam" id="TIGR00350">
    <property type="entry name" value="lytR_cpsA_psr"/>
    <property type="match status" value="1"/>
</dbReference>
<evidence type="ECO:0000256" key="1">
    <source>
        <dbReference type="ARBA" id="ARBA00006068"/>
    </source>
</evidence>
<evidence type="ECO:0000256" key="2">
    <source>
        <dbReference type="SAM" id="SignalP"/>
    </source>
</evidence>
<name>A0A1C0AQE7_9ACTN</name>
<feature type="signal peptide" evidence="2">
    <location>
        <begin position="1"/>
        <end position="18"/>
    </location>
</feature>
<keyword evidence="2" id="KW-0732">Signal</keyword>
<gene>
    <name evidence="4" type="ORF">BCR15_01275</name>
</gene>
<dbReference type="PANTHER" id="PTHR33392">
    <property type="entry name" value="POLYISOPRENYL-TEICHOIC ACID--PEPTIDOGLYCAN TEICHOIC ACID TRANSFERASE TAGU"/>
    <property type="match status" value="1"/>
</dbReference>
<dbReference type="EMBL" id="MBQD01000011">
    <property type="protein sequence ID" value="OCL36658.1"/>
    <property type="molecule type" value="Genomic_DNA"/>
</dbReference>
<dbReference type="InterPro" id="IPR004474">
    <property type="entry name" value="LytR_CpsA_psr"/>
</dbReference>
<sequence>MTLLVLWLAFLIGTPAYAWTVTTSTDASPDGDRPADQPGTTILLVGSDAREDDSGRADTMMLLHVPLGSKPVLMSLPRDSLVTIPGRSSNKINAAYAFGGPELLVATVEENTGVKIDGYLEVGFEGVVHVVDAVGGIEVCPTFDIDDSFADLTLSQGCQTVDGTTALAYSRMRKSDPKGDLGRVERQREVIAAIMKEAISPASLVNPVRYWRLNMAAAESLSRGEDTGLVDMAAVGLGFAAATTGAGISMTVPVAGTDTVDGVGSVVRWDEDASAAVFAAIAAGDTTDLEKYQG</sequence>
<dbReference type="Pfam" id="PF03816">
    <property type="entry name" value="LytR_cpsA_psr"/>
    <property type="match status" value="1"/>
</dbReference>
<dbReference type="Proteomes" id="UP000093501">
    <property type="component" value="Unassembled WGS sequence"/>
</dbReference>
<keyword evidence="5" id="KW-1185">Reference proteome</keyword>
<dbReference type="Gene3D" id="3.40.630.190">
    <property type="entry name" value="LCP protein"/>
    <property type="match status" value="1"/>
</dbReference>
<dbReference type="AlphaFoldDB" id="A0A1C0AQE7"/>
<evidence type="ECO:0000259" key="3">
    <source>
        <dbReference type="Pfam" id="PF03816"/>
    </source>
</evidence>
<protein>
    <recommendedName>
        <fullName evidence="3">Cell envelope-related transcriptional attenuator domain-containing protein</fullName>
    </recommendedName>
</protein>
<dbReference type="InterPro" id="IPR050922">
    <property type="entry name" value="LytR/CpsA/Psr_CW_biosynth"/>
</dbReference>
<organism evidence="4 5">
    <name type="scientific">Tessaracoccus lapidicaptus</name>
    <dbReference type="NCBI Taxonomy" id="1427523"/>
    <lineage>
        <taxon>Bacteria</taxon>
        <taxon>Bacillati</taxon>
        <taxon>Actinomycetota</taxon>
        <taxon>Actinomycetes</taxon>
        <taxon>Propionibacteriales</taxon>
        <taxon>Propionibacteriaceae</taxon>
        <taxon>Tessaracoccus</taxon>
    </lineage>
</organism>
<evidence type="ECO:0000313" key="4">
    <source>
        <dbReference type="EMBL" id="OCL36658.1"/>
    </source>
</evidence>
<feature type="chain" id="PRO_5008643248" description="Cell envelope-related transcriptional attenuator domain-containing protein" evidence="2">
    <location>
        <begin position="19"/>
        <end position="294"/>
    </location>
</feature>
<evidence type="ECO:0000313" key="5">
    <source>
        <dbReference type="Proteomes" id="UP000093501"/>
    </source>
</evidence>
<accession>A0A1C0AQE7</accession>